<evidence type="ECO:0000313" key="6">
    <source>
        <dbReference type="EMBL" id="PNX63468.1"/>
    </source>
</evidence>
<evidence type="ECO:0000256" key="4">
    <source>
        <dbReference type="PROSITE-ProRule" id="PRU01161"/>
    </source>
</evidence>
<dbReference type="InterPro" id="IPR002641">
    <property type="entry name" value="PNPLA_dom"/>
</dbReference>
<evidence type="ECO:0000259" key="5">
    <source>
        <dbReference type="PROSITE" id="PS51635"/>
    </source>
</evidence>
<evidence type="ECO:0000313" key="7">
    <source>
        <dbReference type="Proteomes" id="UP000236291"/>
    </source>
</evidence>
<comment type="similarity">
    <text evidence="1">Belongs to the patatin family.</text>
</comment>
<sequence length="81" mass="8646">MQLDDVPSLDVKLSDISIGTSAAPSLLPPYYFKDGDNEFHLVDGGIAAGSPSLVAVSEVVQELNEKISHFIPVNPNKPIKV</sequence>
<evidence type="ECO:0000256" key="3">
    <source>
        <dbReference type="ARBA" id="ARBA00023098"/>
    </source>
</evidence>
<feature type="short sequence motif" description="DGA/G" evidence="4">
    <location>
        <begin position="43"/>
        <end position="45"/>
    </location>
</feature>
<keyword evidence="3" id="KW-0443">Lipid metabolism</keyword>
<feature type="non-terminal residue" evidence="6">
    <location>
        <position position="81"/>
    </location>
</feature>
<dbReference type="GO" id="GO:0047372">
    <property type="term" value="F:monoacylglycerol lipase activity"/>
    <property type="evidence" value="ECO:0007669"/>
    <property type="project" value="TreeGrafter"/>
</dbReference>
<evidence type="ECO:0000256" key="2">
    <source>
        <dbReference type="ARBA" id="ARBA00022963"/>
    </source>
</evidence>
<dbReference type="Proteomes" id="UP000236291">
    <property type="component" value="Unassembled WGS sequence"/>
</dbReference>
<reference evidence="6 7" key="1">
    <citation type="journal article" date="2014" name="Am. J. Bot.">
        <title>Genome assembly and annotation for red clover (Trifolium pratense; Fabaceae).</title>
        <authorList>
            <person name="Istvanek J."/>
            <person name="Jaros M."/>
            <person name="Krenek A."/>
            <person name="Repkova J."/>
        </authorList>
    </citation>
    <scope>NUCLEOTIDE SEQUENCE [LARGE SCALE GENOMIC DNA]</scope>
    <source>
        <strain evidence="7">cv. Tatra</strain>
        <tissue evidence="6">Young leaves</tissue>
    </source>
</reference>
<dbReference type="AlphaFoldDB" id="A0A2K3KB25"/>
<keyword evidence="2" id="KW-0442">Lipid degradation</keyword>
<comment type="caution">
    <text evidence="6">The sequence shown here is derived from an EMBL/GenBank/DDBJ whole genome shotgun (WGS) entry which is preliminary data.</text>
</comment>
<comment type="caution">
    <text evidence="4">Lacks conserved residue(s) required for the propagation of feature annotation.</text>
</comment>
<proteinExistence type="inferred from homology"/>
<dbReference type="InterPro" id="IPR016035">
    <property type="entry name" value="Acyl_Trfase/lysoPLipase"/>
</dbReference>
<feature type="domain" description="PNPLA" evidence="5">
    <location>
        <begin position="1"/>
        <end position="56"/>
    </location>
</feature>
<dbReference type="Gene3D" id="3.40.1090.10">
    <property type="entry name" value="Cytosolic phospholipase A2 catalytic domain"/>
    <property type="match status" value="1"/>
</dbReference>
<protein>
    <submittedName>
        <fullName evidence="6">Patatin-like phospholipase</fullName>
    </submittedName>
</protein>
<evidence type="ECO:0000256" key="1">
    <source>
        <dbReference type="ARBA" id="ARBA00010240"/>
    </source>
</evidence>
<dbReference type="PANTHER" id="PTHR32176:SF33">
    <property type="entry name" value="PATATIN"/>
    <property type="match status" value="1"/>
</dbReference>
<dbReference type="SUPFAM" id="SSF52151">
    <property type="entry name" value="FabD/lysophospholipase-like"/>
    <property type="match status" value="1"/>
</dbReference>
<dbReference type="PROSITE" id="PS51635">
    <property type="entry name" value="PNPLA"/>
    <property type="match status" value="1"/>
</dbReference>
<dbReference type="STRING" id="57577.A0A2K3KB25"/>
<dbReference type="GO" id="GO:0016042">
    <property type="term" value="P:lipid catabolic process"/>
    <property type="evidence" value="ECO:0007669"/>
    <property type="project" value="UniProtKB-KW"/>
</dbReference>
<organism evidence="6 7">
    <name type="scientific">Trifolium pratense</name>
    <name type="common">Red clover</name>
    <dbReference type="NCBI Taxonomy" id="57577"/>
    <lineage>
        <taxon>Eukaryota</taxon>
        <taxon>Viridiplantae</taxon>
        <taxon>Streptophyta</taxon>
        <taxon>Embryophyta</taxon>
        <taxon>Tracheophyta</taxon>
        <taxon>Spermatophyta</taxon>
        <taxon>Magnoliopsida</taxon>
        <taxon>eudicotyledons</taxon>
        <taxon>Gunneridae</taxon>
        <taxon>Pentapetalae</taxon>
        <taxon>rosids</taxon>
        <taxon>fabids</taxon>
        <taxon>Fabales</taxon>
        <taxon>Fabaceae</taxon>
        <taxon>Papilionoideae</taxon>
        <taxon>50 kb inversion clade</taxon>
        <taxon>NPAAA clade</taxon>
        <taxon>Hologalegina</taxon>
        <taxon>IRL clade</taxon>
        <taxon>Trifolieae</taxon>
        <taxon>Trifolium</taxon>
    </lineage>
</organism>
<dbReference type="PANTHER" id="PTHR32176">
    <property type="entry name" value="XYLOSE ISOMERASE"/>
    <property type="match status" value="1"/>
</dbReference>
<dbReference type="GO" id="GO:0004620">
    <property type="term" value="F:phospholipase activity"/>
    <property type="evidence" value="ECO:0007669"/>
    <property type="project" value="TreeGrafter"/>
</dbReference>
<dbReference type="ExpressionAtlas" id="A0A2K3KB25">
    <property type="expression patterns" value="baseline"/>
</dbReference>
<name>A0A2K3KB25_TRIPR</name>
<reference evidence="6 7" key="2">
    <citation type="journal article" date="2017" name="Front. Plant Sci.">
        <title>Gene Classification and Mining of Molecular Markers Useful in Red Clover (Trifolium pratense) Breeding.</title>
        <authorList>
            <person name="Istvanek J."/>
            <person name="Dluhosova J."/>
            <person name="Dluhos P."/>
            <person name="Patkova L."/>
            <person name="Nedelnik J."/>
            <person name="Repkova J."/>
        </authorList>
    </citation>
    <scope>NUCLEOTIDE SEQUENCE [LARGE SCALE GENOMIC DNA]</scope>
    <source>
        <strain evidence="7">cv. Tatra</strain>
        <tissue evidence="6">Young leaves</tissue>
    </source>
</reference>
<accession>A0A2K3KB25</accession>
<gene>
    <name evidence="6" type="ORF">L195_g061643</name>
</gene>
<dbReference type="EMBL" id="ASHM01155682">
    <property type="protein sequence ID" value="PNX63468.1"/>
    <property type="molecule type" value="Genomic_DNA"/>
</dbReference>